<evidence type="ECO:0000313" key="2">
    <source>
        <dbReference type="EMBL" id="ONI28072.1"/>
    </source>
</evidence>
<dbReference type="Proteomes" id="UP000006882">
    <property type="component" value="Chromosome G1"/>
</dbReference>
<dbReference type="HOGENOM" id="CLU_2268447_0_0_1"/>
<evidence type="ECO:0000313" key="3">
    <source>
        <dbReference type="Proteomes" id="UP000006882"/>
    </source>
</evidence>
<sequence length="103" mass="11112">MTSHDETNSRQGYAGNAPNRKVIKIKGVDISDNSGDTMGFSNFANTRNGADSGSCEIEAENINMKGNKGNLKGFTDFANTGDVGKTGRQVLTTSGRRRRRLLN</sequence>
<accession>M5XM36</accession>
<proteinExistence type="predicted"/>
<dbReference type="Gramene" id="ONI28072">
    <property type="protein sequence ID" value="ONI28072"/>
    <property type="gene ID" value="PRUPE_1G121200"/>
</dbReference>
<gene>
    <name evidence="2" type="ORF">PRUPE_1G121200</name>
</gene>
<keyword evidence="3" id="KW-1185">Reference proteome</keyword>
<name>M5XM36_PRUPE</name>
<evidence type="ECO:0000256" key="1">
    <source>
        <dbReference type="SAM" id="MobiDB-lite"/>
    </source>
</evidence>
<protein>
    <submittedName>
        <fullName evidence="2">Uncharacterized protein</fullName>
    </submittedName>
</protein>
<dbReference type="AlphaFoldDB" id="M5XM36"/>
<dbReference type="EMBL" id="CM007651">
    <property type="protein sequence ID" value="ONI28072.1"/>
    <property type="molecule type" value="Genomic_DNA"/>
</dbReference>
<reference evidence="2 3" key="1">
    <citation type="journal article" date="2013" name="Nat. Genet.">
        <title>The high-quality draft genome of peach (Prunus persica) identifies unique patterns of genetic diversity, domestication and genome evolution.</title>
        <authorList>
            <consortium name="International Peach Genome Initiative"/>
            <person name="Verde I."/>
            <person name="Abbott A.G."/>
            <person name="Scalabrin S."/>
            <person name="Jung S."/>
            <person name="Shu S."/>
            <person name="Marroni F."/>
            <person name="Zhebentyayeva T."/>
            <person name="Dettori M.T."/>
            <person name="Grimwood J."/>
            <person name="Cattonaro F."/>
            <person name="Zuccolo A."/>
            <person name="Rossini L."/>
            <person name="Jenkins J."/>
            <person name="Vendramin E."/>
            <person name="Meisel L.A."/>
            <person name="Decroocq V."/>
            <person name="Sosinski B."/>
            <person name="Prochnik S."/>
            <person name="Mitros T."/>
            <person name="Policriti A."/>
            <person name="Cipriani G."/>
            <person name="Dondini L."/>
            <person name="Ficklin S."/>
            <person name="Goodstein D.M."/>
            <person name="Xuan P."/>
            <person name="Del Fabbro C."/>
            <person name="Aramini V."/>
            <person name="Copetti D."/>
            <person name="Gonzalez S."/>
            <person name="Horner D.S."/>
            <person name="Falchi R."/>
            <person name="Lucas S."/>
            <person name="Mica E."/>
            <person name="Maldonado J."/>
            <person name="Lazzari B."/>
            <person name="Bielenberg D."/>
            <person name="Pirona R."/>
            <person name="Miculan M."/>
            <person name="Barakat A."/>
            <person name="Testolin R."/>
            <person name="Stella A."/>
            <person name="Tartarini S."/>
            <person name="Tonutti P."/>
            <person name="Arus P."/>
            <person name="Orellana A."/>
            <person name="Wells C."/>
            <person name="Main D."/>
            <person name="Vizzotto G."/>
            <person name="Silva H."/>
            <person name="Salamini F."/>
            <person name="Schmutz J."/>
            <person name="Morgante M."/>
            <person name="Rokhsar D.S."/>
        </authorList>
    </citation>
    <scope>NUCLEOTIDE SEQUENCE [LARGE SCALE GENOMIC DNA]</scope>
    <source>
        <strain evidence="3">cv. Nemared</strain>
    </source>
</reference>
<organism evidence="2 3">
    <name type="scientific">Prunus persica</name>
    <name type="common">Peach</name>
    <name type="synonym">Amygdalus persica</name>
    <dbReference type="NCBI Taxonomy" id="3760"/>
    <lineage>
        <taxon>Eukaryota</taxon>
        <taxon>Viridiplantae</taxon>
        <taxon>Streptophyta</taxon>
        <taxon>Embryophyta</taxon>
        <taxon>Tracheophyta</taxon>
        <taxon>Spermatophyta</taxon>
        <taxon>Magnoliopsida</taxon>
        <taxon>eudicotyledons</taxon>
        <taxon>Gunneridae</taxon>
        <taxon>Pentapetalae</taxon>
        <taxon>rosids</taxon>
        <taxon>fabids</taxon>
        <taxon>Rosales</taxon>
        <taxon>Rosaceae</taxon>
        <taxon>Amygdaloideae</taxon>
        <taxon>Amygdaleae</taxon>
        <taxon>Prunus</taxon>
    </lineage>
</organism>
<feature type="region of interest" description="Disordered" evidence="1">
    <location>
        <begin position="1"/>
        <end position="20"/>
    </location>
</feature>